<keyword evidence="7" id="KW-0547">Nucleotide-binding</keyword>
<accession>K8ZCV8</accession>
<organism evidence="11 12">
    <name type="scientific">Catellicoccus marimammalium M35/04/3</name>
    <dbReference type="NCBI Taxonomy" id="1234409"/>
    <lineage>
        <taxon>Bacteria</taxon>
        <taxon>Bacillati</taxon>
        <taxon>Bacillota</taxon>
        <taxon>Bacilli</taxon>
        <taxon>Lactobacillales</taxon>
        <taxon>Enterococcaceae</taxon>
        <taxon>Catellicoccus</taxon>
    </lineage>
</organism>
<sequence>MTVKLRTVEETEKIGEIIGEQALPGQVIVLTGDLGAGKTTLTKGIGKGLGIHTMIKSPTYTLIREYEEGRIPLYHMDVYRLEDAFDLGLDEYLLGDGLCIIEWGEQIVDLLPDSYLQLELRRGQGEDRELAVNIKGTETPELKAMKEKIEACR</sequence>
<dbReference type="AlphaFoldDB" id="K8ZCV8"/>
<reference evidence="11 12" key="1">
    <citation type="journal article" date="2013" name="Genome Announc.">
        <title>Draft Genome Sequence of Catellicoccus marimammalium, a Novel Species Commonly Found in Gull Feces.</title>
        <authorList>
            <person name="Weigand M.R."/>
            <person name="Ryu H."/>
            <person name="Bozcek L."/>
            <person name="Konstantinidis K.T."/>
            <person name="Santo Domingo J.W."/>
        </authorList>
    </citation>
    <scope>NUCLEOTIDE SEQUENCE [LARGE SCALE GENOMIC DNA]</scope>
    <source>
        <strain evidence="11 12">M35/04/3</strain>
    </source>
</reference>
<evidence type="ECO:0000256" key="1">
    <source>
        <dbReference type="ARBA" id="ARBA00004496"/>
    </source>
</evidence>
<evidence type="ECO:0000256" key="9">
    <source>
        <dbReference type="ARBA" id="ARBA00022842"/>
    </source>
</evidence>
<comment type="similarity">
    <text evidence="2">Belongs to the TsaE family.</text>
</comment>
<keyword evidence="5" id="KW-0819">tRNA processing</keyword>
<protein>
    <recommendedName>
        <fullName evidence="3">tRNA threonylcarbamoyladenosine biosynthesis protein TsaE</fullName>
    </recommendedName>
    <alternativeName>
        <fullName evidence="10">t(6)A37 threonylcarbamoyladenosine biosynthesis protein TsaE</fullName>
    </alternativeName>
</protein>
<evidence type="ECO:0000256" key="10">
    <source>
        <dbReference type="ARBA" id="ARBA00032441"/>
    </source>
</evidence>
<evidence type="ECO:0000256" key="2">
    <source>
        <dbReference type="ARBA" id="ARBA00007599"/>
    </source>
</evidence>
<keyword evidence="12" id="KW-1185">Reference proteome</keyword>
<dbReference type="EMBL" id="AMYT01000007">
    <property type="protein sequence ID" value="EKU27892.1"/>
    <property type="molecule type" value="Genomic_DNA"/>
</dbReference>
<evidence type="ECO:0000313" key="12">
    <source>
        <dbReference type="Proteomes" id="UP000016057"/>
    </source>
</evidence>
<comment type="caution">
    <text evidence="11">The sequence shown here is derived from an EMBL/GenBank/DDBJ whole genome shotgun (WGS) entry which is preliminary data.</text>
</comment>
<evidence type="ECO:0000256" key="8">
    <source>
        <dbReference type="ARBA" id="ARBA00022840"/>
    </source>
</evidence>
<dbReference type="STRING" id="1234409.C683_0151"/>
<dbReference type="OrthoDB" id="9815896at2"/>
<dbReference type="GO" id="GO:0005524">
    <property type="term" value="F:ATP binding"/>
    <property type="evidence" value="ECO:0007669"/>
    <property type="project" value="UniProtKB-KW"/>
</dbReference>
<evidence type="ECO:0000256" key="7">
    <source>
        <dbReference type="ARBA" id="ARBA00022741"/>
    </source>
</evidence>
<gene>
    <name evidence="11" type="ORF">C683_0151</name>
</gene>
<evidence type="ECO:0000256" key="3">
    <source>
        <dbReference type="ARBA" id="ARBA00019010"/>
    </source>
</evidence>
<dbReference type="PATRIC" id="fig|1234409.3.peg.123"/>
<dbReference type="eggNOG" id="COG0802">
    <property type="taxonomic scope" value="Bacteria"/>
</dbReference>
<dbReference type="GO" id="GO:0046872">
    <property type="term" value="F:metal ion binding"/>
    <property type="evidence" value="ECO:0007669"/>
    <property type="project" value="UniProtKB-KW"/>
</dbReference>
<dbReference type="InterPro" id="IPR003442">
    <property type="entry name" value="T6A_TsaE"/>
</dbReference>
<dbReference type="SUPFAM" id="SSF52540">
    <property type="entry name" value="P-loop containing nucleoside triphosphate hydrolases"/>
    <property type="match status" value="1"/>
</dbReference>
<evidence type="ECO:0000313" key="11">
    <source>
        <dbReference type="EMBL" id="EKU27892.1"/>
    </source>
</evidence>
<evidence type="ECO:0000256" key="6">
    <source>
        <dbReference type="ARBA" id="ARBA00022723"/>
    </source>
</evidence>
<comment type="subcellular location">
    <subcellularLocation>
        <location evidence="1">Cytoplasm</location>
    </subcellularLocation>
</comment>
<keyword evidence="8" id="KW-0067">ATP-binding</keyword>
<evidence type="ECO:0000256" key="5">
    <source>
        <dbReference type="ARBA" id="ARBA00022694"/>
    </source>
</evidence>
<dbReference type="GO" id="GO:0005737">
    <property type="term" value="C:cytoplasm"/>
    <property type="evidence" value="ECO:0007669"/>
    <property type="project" value="UniProtKB-SubCell"/>
</dbReference>
<proteinExistence type="inferred from homology"/>
<keyword evidence="4" id="KW-0963">Cytoplasm</keyword>
<dbReference type="Gene3D" id="3.40.50.300">
    <property type="entry name" value="P-loop containing nucleotide triphosphate hydrolases"/>
    <property type="match status" value="1"/>
</dbReference>
<dbReference type="Proteomes" id="UP000016057">
    <property type="component" value="Unassembled WGS sequence"/>
</dbReference>
<name>K8ZCV8_9ENTE</name>
<keyword evidence="9" id="KW-0460">Magnesium</keyword>
<dbReference type="InterPro" id="IPR027417">
    <property type="entry name" value="P-loop_NTPase"/>
</dbReference>
<dbReference type="RefSeq" id="WP_009488337.1">
    <property type="nucleotide sequence ID" value="NZ_AMYT01000007.1"/>
</dbReference>
<dbReference type="PANTHER" id="PTHR33540">
    <property type="entry name" value="TRNA THREONYLCARBAMOYLADENOSINE BIOSYNTHESIS PROTEIN TSAE"/>
    <property type="match status" value="1"/>
</dbReference>
<dbReference type="PANTHER" id="PTHR33540:SF2">
    <property type="entry name" value="TRNA THREONYLCARBAMOYLADENOSINE BIOSYNTHESIS PROTEIN TSAE"/>
    <property type="match status" value="1"/>
</dbReference>
<dbReference type="NCBIfam" id="TIGR00150">
    <property type="entry name" value="T6A_YjeE"/>
    <property type="match status" value="1"/>
</dbReference>
<evidence type="ECO:0000256" key="4">
    <source>
        <dbReference type="ARBA" id="ARBA00022490"/>
    </source>
</evidence>
<dbReference type="GO" id="GO:0002949">
    <property type="term" value="P:tRNA threonylcarbamoyladenosine modification"/>
    <property type="evidence" value="ECO:0007669"/>
    <property type="project" value="InterPro"/>
</dbReference>
<keyword evidence="6" id="KW-0479">Metal-binding</keyword>
<dbReference type="Pfam" id="PF02367">
    <property type="entry name" value="TsaE"/>
    <property type="match status" value="1"/>
</dbReference>